<name>Q160L6_ROSDO</name>
<sequence length="38" mass="4126">MRQTVRFVGAKAHDTAGDLRHAPTQSGRACGYGWHKGT</sequence>
<evidence type="ECO:0000313" key="1">
    <source>
        <dbReference type="EMBL" id="ABG33577.1"/>
    </source>
</evidence>
<accession>Q160L6</accession>
<dbReference type="HOGENOM" id="CLU_3332435_0_0_5"/>
<proteinExistence type="predicted"/>
<gene>
    <name evidence="1" type="ordered locus">RD1_4137</name>
</gene>
<reference evidence="1 2" key="1">
    <citation type="journal article" date="2007" name="J. Bacteriol.">
        <title>The complete genome sequence of Roseobacter denitrificans reveals a mixotrophic rather than photosynthetic metabolism.</title>
        <authorList>
            <person name="Swingley W.D."/>
            <person name="Sadekar S."/>
            <person name="Mastrian S.D."/>
            <person name="Matthies H.J."/>
            <person name="Hao J."/>
            <person name="Ramos H."/>
            <person name="Acharya C.R."/>
            <person name="Conrad A.L."/>
            <person name="Taylor H.L."/>
            <person name="Dejesa L.C."/>
            <person name="Shah M.K."/>
            <person name="O'huallachain M.E."/>
            <person name="Lince M.T."/>
            <person name="Blankenship R.E."/>
            <person name="Beatty J.T."/>
            <person name="Touchman J.W."/>
        </authorList>
    </citation>
    <scope>NUCLEOTIDE SEQUENCE [LARGE SCALE GENOMIC DNA]</scope>
    <source>
        <strain evidence="2">ATCC 33942 / OCh 114</strain>
    </source>
</reference>
<dbReference type="AlphaFoldDB" id="Q160L6"/>
<keyword evidence="2" id="KW-1185">Reference proteome</keyword>
<organism evidence="1 2">
    <name type="scientific">Roseobacter denitrificans (strain ATCC 33942 / OCh 114)</name>
    <name type="common">Erythrobacter sp. (strain OCh 114)</name>
    <name type="synonym">Roseobacter denitrificans</name>
    <dbReference type="NCBI Taxonomy" id="375451"/>
    <lineage>
        <taxon>Bacteria</taxon>
        <taxon>Pseudomonadati</taxon>
        <taxon>Pseudomonadota</taxon>
        <taxon>Alphaproteobacteria</taxon>
        <taxon>Rhodobacterales</taxon>
        <taxon>Roseobacteraceae</taxon>
        <taxon>Roseobacter</taxon>
    </lineage>
</organism>
<dbReference type="Proteomes" id="UP000007029">
    <property type="component" value="Chromosome"/>
</dbReference>
<evidence type="ECO:0000313" key="2">
    <source>
        <dbReference type="Proteomes" id="UP000007029"/>
    </source>
</evidence>
<dbReference type="EMBL" id="CP000362">
    <property type="protein sequence ID" value="ABG33577.1"/>
    <property type="molecule type" value="Genomic_DNA"/>
</dbReference>
<protein>
    <submittedName>
        <fullName evidence="1">Uncharacterized protein</fullName>
    </submittedName>
</protein>
<dbReference type="STRING" id="375451.RD1_4137"/>
<dbReference type="KEGG" id="rde:RD1_4137"/>